<dbReference type="PROSITE" id="PS00028">
    <property type="entry name" value="ZINC_FINGER_C2H2_1"/>
    <property type="match status" value="1"/>
</dbReference>
<dbReference type="FunFam" id="3.30.160.60:FF:001325">
    <property type="entry name" value="zinc finger protein 200"/>
    <property type="match status" value="1"/>
</dbReference>
<gene>
    <name evidence="9" type="ORF">LARSCL_LOCUS7784</name>
</gene>
<dbReference type="PROSITE" id="PS50157">
    <property type="entry name" value="ZINC_FINGER_C2H2_2"/>
    <property type="match status" value="4"/>
</dbReference>
<dbReference type="Proteomes" id="UP001497382">
    <property type="component" value="Unassembled WGS sequence"/>
</dbReference>
<evidence type="ECO:0000256" key="3">
    <source>
        <dbReference type="ARBA" id="ARBA00022737"/>
    </source>
</evidence>
<feature type="domain" description="C2H2-type" evidence="8">
    <location>
        <begin position="76"/>
        <end position="103"/>
    </location>
</feature>
<dbReference type="EMBL" id="CAXIEN010000081">
    <property type="protein sequence ID" value="CAL1274920.1"/>
    <property type="molecule type" value="Genomic_DNA"/>
</dbReference>
<dbReference type="SMART" id="SM00355">
    <property type="entry name" value="ZnF_C2H2"/>
    <property type="match status" value="4"/>
</dbReference>
<feature type="domain" description="C2H2-type" evidence="8">
    <location>
        <begin position="25"/>
        <end position="52"/>
    </location>
</feature>
<dbReference type="Pfam" id="PF00096">
    <property type="entry name" value="zf-C2H2"/>
    <property type="match status" value="2"/>
</dbReference>
<dbReference type="GO" id="GO:0005634">
    <property type="term" value="C:nucleus"/>
    <property type="evidence" value="ECO:0007669"/>
    <property type="project" value="UniProtKB-SubCell"/>
</dbReference>
<dbReference type="GO" id="GO:0000981">
    <property type="term" value="F:DNA-binding transcription factor activity, RNA polymerase II-specific"/>
    <property type="evidence" value="ECO:0007669"/>
    <property type="project" value="TreeGrafter"/>
</dbReference>
<dbReference type="AlphaFoldDB" id="A0AAV1ZWZ5"/>
<dbReference type="PANTHER" id="PTHR24394">
    <property type="entry name" value="ZINC FINGER PROTEIN"/>
    <property type="match status" value="1"/>
</dbReference>
<protein>
    <recommendedName>
        <fullName evidence="8">C2H2-type domain-containing protein</fullName>
    </recommendedName>
</protein>
<comment type="caution">
    <text evidence="9">The sequence shown here is derived from an EMBL/GenBank/DDBJ whole genome shotgun (WGS) entry which is preliminary data.</text>
</comment>
<organism evidence="9 10">
    <name type="scientific">Larinioides sclopetarius</name>
    <dbReference type="NCBI Taxonomy" id="280406"/>
    <lineage>
        <taxon>Eukaryota</taxon>
        <taxon>Metazoa</taxon>
        <taxon>Ecdysozoa</taxon>
        <taxon>Arthropoda</taxon>
        <taxon>Chelicerata</taxon>
        <taxon>Arachnida</taxon>
        <taxon>Araneae</taxon>
        <taxon>Araneomorphae</taxon>
        <taxon>Entelegynae</taxon>
        <taxon>Araneoidea</taxon>
        <taxon>Araneidae</taxon>
        <taxon>Larinioides</taxon>
    </lineage>
</organism>
<comment type="subcellular location">
    <subcellularLocation>
        <location evidence="1">Nucleus</location>
    </subcellularLocation>
</comment>
<sequence>MNIDIRGIYDDPCLRKNSAGKVPCYSCPQCPYISNYKSNLNRHVRKHSGKTTRHYNNKQLNKFTAKTNRLKSSVYHKCTFCDYFTYNKGHLKQHERQHTGERPFVCQYCGKGFIQKHHLQGHEICHALGNLHMCTVCKKCFRSSISLQNHMLTH</sequence>
<evidence type="ECO:0000256" key="4">
    <source>
        <dbReference type="ARBA" id="ARBA00022771"/>
    </source>
</evidence>
<accession>A0AAV1ZWZ5</accession>
<dbReference type="InterPro" id="IPR013087">
    <property type="entry name" value="Znf_C2H2_type"/>
</dbReference>
<proteinExistence type="predicted"/>
<evidence type="ECO:0000256" key="7">
    <source>
        <dbReference type="PROSITE-ProRule" id="PRU00042"/>
    </source>
</evidence>
<feature type="domain" description="C2H2-type" evidence="8">
    <location>
        <begin position="132"/>
        <end position="154"/>
    </location>
</feature>
<keyword evidence="5" id="KW-0862">Zinc</keyword>
<name>A0AAV1ZWZ5_9ARAC</name>
<evidence type="ECO:0000256" key="1">
    <source>
        <dbReference type="ARBA" id="ARBA00004123"/>
    </source>
</evidence>
<evidence type="ECO:0000259" key="8">
    <source>
        <dbReference type="PROSITE" id="PS50157"/>
    </source>
</evidence>
<dbReference type="GO" id="GO:0008270">
    <property type="term" value="F:zinc ion binding"/>
    <property type="evidence" value="ECO:0007669"/>
    <property type="project" value="UniProtKB-KW"/>
</dbReference>
<dbReference type="PANTHER" id="PTHR24394:SF44">
    <property type="entry name" value="ZINC FINGER PROTEIN 271-LIKE"/>
    <property type="match status" value="1"/>
</dbReference>
<evidence type="ECO:0000313" key="10">
    <source>
        <dbReference type="Proteomes" id="UP001497382"/>
    </source>
</evidence>
<evidence type="ECO:0000313" key="9">
    <source>
        <dbReference type="EMBL" id="CAL1274920.1"/>
    </source>
</evidence>
<dbReference type="SUPFAM" id="SSF57667">
    <property type="entry name" value="beta-beta-alpha zinc fingers"/>
    <property type="match status" value="3"/>
</dbReference>
<dbReference type="Pfam" id="PF13909">
    <property type="entry name" value="zf-H2C2_5"/>
    <property type="match status" value="1"/>
</dbReference>
<keyword evidence="6" id="KW-0539">Nucleus</keyword>
<feature type="domain" description="C2H2-type" evidence="8">
    <location>
        <begin position="104"/>
        <end position="127"/>
    </location>
</feature>
<evidence type="ECO:0000256" key="2">
    <source>
        <dbReference type="ARBA" id="ARBA00022723"/>
    </source>
</evidence>
<keyword evidence="10" id="KW-1185">Reference proteome</keyword>
<dbReference type="InterPro" id="IPR036236">
    <property type="entry name" value="Znf_C2H2_sf"/>
</dbReference>
<reference evidence="9 10" key="1">
    <citation type="submission" date="2024-04" db="EMBL/GenBank/DDBJ databases">
        <authorList>
            <person name="Rising A."/>
            <person name="Reimegard J."/>
            <person name="Sonavane S."/>
            <person name="Akerstrom W."/>
            <person name="Nylinder S."/>
            <person name="Hedman E."/>
            <person name="Kallberg Y."/>
        </authorList>
    </citation>
    <scope>NUCLEOTIDE SEQUENCE [LARGE SCALE GENOMIC DNA]</scope>
</reference>
<evidence type="ECO:0000256" key="5">
    <source>
        <dbReference type="ARBA" id="ARBA00022833"/>
    </source>
</evidence>
<keyword evidence="4 7" id="KW-0863">Zinc-finger</keyword>
<keyword evidence="2" id="KW-0479">Metal-binding</keyword>
<evidence type="ECO:0000256" key="6">
    <source>
        <dbReference type="ARBA" id="ARBA00023242"/>
    </source>
</evidence>
<keyword evidence="3" id="KW-0677">Repeat</keyword>
<dbReference type="Gene3D" id="3.30.160.60">
    <property type="entry name" value="Classic Zinc Finger"/>
    <property type="match status" value="3"/>
</dbReference>